<evidence type="ECO:0000256" key="1">
    <source>
        <dbReference type="SAM" id="MobiDB-lite"/>
    </source>
</evidence>
<dbReference type="AlphaFoldDB" id="A0A3D8QDD3"/>
<name>A0A3D8QDD3_9HELO</name>
<dbReference type="EMBL" id="PDLM01000016">
    <property type="protein sequence ID" value="RDW59866.1"/>
    <property type="molecule type" value="Genomic_DNA"/>
</dbReference>
<evidence type="ECO:0000313" key="3">
    <source>
        <dbReference type="Proteomes" id="UP000256645"/>
    </source>
</evidence>
<feature type="compositionally biased region" description="Polar residues" evidence="1">
    <location>
        <begin position="147"/>
        <end position="158"/>
    </location>
</feature>
<feature type="region of interest" description="Disordered" evidence="1">
    <location>
        <begin position="87"/>
        <end position="178"/>
    </location>
</feature>
<evidence type="ECO:0000313" key="2">
    <source>
        <dbReference type="EMBL" id="RDW59866.1"/>
    </source>
</evidence>
<sequence>MSRGLRNVTCTSKACNATQPTDSSAGHHLLQADRYSLTLTRQYPRNTIVSASEAWPAPRTRSKPRASIRYQIPHSLTDWLLSSSTKRPRAWPRRCAKSRKGRSHPGLAAKGKGPADPNSTDGSTPRTKPAFPTISPETEAGVPEPSNPQRTHIPSSSSRPHREQSWRGTAVPPKPPTKLRSSPKFSCFWLAPSSFVLQPVMPPALFAASPLPGPDETRGRLEFGARADAAQSVEAFFRGCLCMLWARWEWLAGGHWECALVVFAPPLAGLWRHLVSVWPWGIWLGVDAAEECVSWAREWCRGVVRQGDTKRAIGSWAESR</sequence>
<reference evidence="2 3" key="1">
    <citation type="journal article" date="2018" name="IMA Fungus">
        <title>IMA Genome-F 9: Draft genome sequence of Annulohypoxylon stygium, Aspergillus mulundensis, Berkeleyomyces basicola (syn. Thielaviopsis basicola), Ceratocystis smalleyi, two Cercospora beticola strains, Coleophoma cylindrospora, Fusarium fracticaudum, Phialophora cf. hyalina, and Morchella septimelata.</title>
        <authorList>
            <person name="Wingfield B.D."/>
            <person name="Bills G.F."/>
            <person name="Dong Y."/>
            <person name="Huang W."/>
            <person name="Nel W.J."/>
            <person name="Swalarsk-Parry B.S."/>
            <person name="Vaghefi N."/>
            <person name="Wilken P.M."/>
            <person name="An Z."/>
            <person name="de Beer Z.W."/>
            <person name="De Vos L."/>
            <person name="Chen L."/>
            <person name="Duong T.A."/>
            <person name="Gao Y."/>
            <person name="Hammerbacher A."/>
            <person name="Kikkert J.R."/>
            <person name="Li Y."/>
            <person name="Li H."/>
            <person name="Li K."/>
            <person name="Li Q."/>
            <person name="Liu X."/>
            <person name="Ma X."/>
            <person name="Naidoo K."/>
            <person name="Pethybridge S.J."/>
            <person name="Sun J."/>
            <person name="Steenkamp E.T."/>
            <person name="van der Nest M.A."/>
            <person name="van Wyk S."/>
            <person name="Wingfield M.J."/>
            <person name="Xiong C."/>
            <person name="Yue Q."/>
            <person name="Zhang X."/>
        </authorList>
    </citation>
    <scope>NUCLEOTIDE SEQUENCE [LARGE SCALE GENOMIC DNA]</scope>
    <source>
        <strain evidence="2 3">BP6252</strain>
    </source>
</reference>
<dbReference type="OrthoDB" id="10619530at2759"/>
<comment type="caution">
    <text evidence="2">The sequence shown here is derived from an EMBL/GenBank/DDBJ whole genome shotgun (WGS) entry which is preliminary data.</text>
</comment>
<proteinExistence type="predicted"/>
<feature type="compositionally biased region" description="Polar residues" evidence="1">
    <location>
        <begin position="117"/>
        <end position="126"/>
    </location>
</feature>
<dbReference type="Proteomes" id="UP000256645">
    <property type="component" value="Unassembled WGS sequence"/>
</dbReference>
<organism evidence="2 3">
    <name type="scientific">Coleophoma cylindrospora</name>
    <dbReference type="NCBI Taxonomy" id="1849047"/>
    <lineage>
        <taxon>Eukaryota</taxon>
        <taxon>Fungi</taxon>
        <taxon>Dikarya</taxon>
        <taxon>Ascomycota</taxon>
        <taxon>Pezizomycotina</taxon>
        <taxon>Leotiomycetes</taxon>
        <taxon>Helotiales</taxon>
        <taxon>Dermateaceae</taxon>
        <taxon>Coleophoma</taxon>
    </lineage>
</organism>
<feature type="compositionally biased region" description="Basic residues" evidence="1">
    <location>
        <begin position="87"/>
        <end position="103"/>
    </location>
</feature>
<protein>
    <submittedName>
        <fullName evidence="2">Uncharacterized protein</fullName>
    </submittedName>
</protein>
<accession>A0A3D8QDD3</accession>
<keyword evidence="3" id="KW-1185">Reference proteome</keyword>
<gene>
    <name evidence="2" type="ORF">BP6252_12953</name>
</gene>